<comment type="similarity">
    <text evidence="2">Belongs to the PA-phosphatase related phosphoesterase family.</text>
</comment>
<keyword evidence="3 6" id="KW-0812">Transmembrane</keyword>
<feature type="transmembrane region" description="Helical" evidence="6">
    <location>
        <begin position="105"/>
        <end position="126"/>
    </location>
</feature>
<gene>
    <name evidence="8" type="ORF">BpHYR1_026902</name>
</gene>
<evidence type="ECO:0000313" key="9">
    <source>
        <dbReference type="Proteomes" id="UP000276133"/>
    </source>
</evidence>
<dbReference type="Gene3D" id="1.20.144.10">
    <property type="entry name" value="Phosphatidic acid phosphatase type 2/haloperoxidase"/>
    <property type="match status" value="1"/>
</dbReference>
<dbReference type="EMBL" id="REGN01002955">
    <property type="protein sequence ID" value="RNA25243.1"/>
    <property type="molecule type" value="Genomic_DNA"/>
</dbReference>
<dbReference type="PANTHER" id="PTHR10165">
    <property type="entry name" value="LIPID PHOSPHATE PHOSPHATASE"/>
    <property type="match status" value="1"/>
</dbReference>
<dbReference type="SUPFAM" id="SSF48317">
    <property type="entry name" value="Acid phosphatase/Vanadium-dependent haloperoxidase"/>
    <property type="match status" value="1"/>
</dbReference>
<feature type="transmembrane region" description="Helical" evidence="6">
    <location>
        <begin position="252"/>
        <end position="273"/>
    </location>
</feature>
<feature type="transmembrane region" description="Helical" evidence="6">
    <location>
        <begin position="20"/>
        <end position="43"/>
    </location>
</feature>
<dbReference type="OrthoDB" id="8907274at2759"/>
<feature type="domain" description="Phosphatidic acid phosphatase type 2/haloperoxidase" evidence="7">
    <location>
        <begin position="113"/>
        <end position="264"/>
    </location>
</feature>
<evidence type="ECO:0000259" key="7">
    <source>
        <dbReference type="SMART" id="SM00014"/>
    </source>
</evidence>
<dbReference type="GO" id="GO:0006644">
    <property type="term" value="P:phospholipid metabolic process"/>
    <property type="evidence" value="ECO:0007669"/>
    <property type="project" value="InterPro"/>
</dbReference>
<dbReference type="InterPro" id="IPR000326">
    <property type="entry name" value="PAP2/HPO"/>
</dbReference>
<feature type="transmembrane region" description="Helical" evidence="6">
    <location>
        <begin position="222"/>
        <end position="240"/>
    </location>
</feature>
<evidence type="ECO:0000256" key="2">
    <source>
        <dbReference type="ARBA" id="ARBA00008816"/>
    </source>
</evidence>
<keyword evidence="4 6" id="KW-1133">Transmembrane helix</keyword>
<dbReference type="GO" id="GO:0005886">
    <property type="term" value="C:plasma membrane"/>
    <property type="evidence" value="ECO:0007669"/>
    <property type="project" value="TreeGrafter"/>
</dbReference>
<evidence type="ECO:0000313" key="8">
    <source>
        <dbReference type="EMBL" id="RNA25243.1"/>
    </source>
</evidence>
<dbReference type="CDD" id="cd03384">
    <property type="entry name" value="PAP2_wunen"/>
    <property type="match status" value="1"/>
</dbReference>
<organism evidence="8 9">
    <name type="scientific">Brachionus plicatilis</name>
    <name type="common">Marine rotifer</name>
    <name type="synonym">Brachionus muelleri</name>
    <dbReference type="NCBI Taxonomy" id="10195"/>
    <lineage>
        <taxon>Eukaryota</taxon>
        <taxon>Metazoa</taxon>
        <taxon>Spiralia</taxon>
        <taxon>Gnathifera</taxon>
        <taxon>Rotifera</taxon>
        <taxon>Eurotatoria</taxon>
        <taxon>Monogononta</taxon>
        <taxon>Pseudotrocha</taxon>
        <taxon>Ploima</taxon>
        <taxon>Brachionidae</taxon>
        <taxon>Brachionus</taxon>
    </lineage>
</organism>
<dbReference type="GO" id="GO:0046839">
    <property type="term" value="P:phospholipid dephosphorylation"/>
    <property type="evidence" value="ECO:0007669"/>
    <property type="project" value="TreeGrafter"/>
</dbReference>
<feature type="transmembrane region" description="Helical" evidence="6">
    <location>
        <begin position="195"/>
        <end position="213"/>
    </location>
</feature>
<dbReference type="STRING" id="10195.A0A3M7RNV2"/>
<dbReference type="GO" id="GO:0007165">
    <property type="term" value="P:signal transduction"/>
    <property type="evidence" value="ECO:0007669"/>
    <property type="project" value="TreeGrafter"/>
</dbReference>
<accession>A0A3M7RNV2</accession>
<dbReference type="AlphaFoldDB" id="A0A3M7RNV2"/>
<proteinExistence type="inferred from homology"/>
<dbReference type="Pfam" id="PF01569">
    <property type="entry name" value="PAP2"/>
    <property type="match status" value="1"/>
</dbReference>
<sequence>MLFSVNEKIPKRKQRVLQSLADFATVILISCVFLTIFLIVKPFPRGFYCTDESIRFPYKGDTVPLWAAGLYGVISATLFVLISELYLARPCCSNEESFDRRQNRFILNSIHGVLLYALGAISTLLITEVGKQTIGRLRPHFLDVCQPNWSNITCFTNIQGVNVANYVPLTEVVCTGDPAKIKEARLSFPSGHSSFSTYSMIFLIIYLEARLVLQRTRFIKSIIQLIAFLAAWHTCMSRVSDFKHHYTDVISGAVIGFSVAIFVTVIIGKKIWYHSKSMKNKIKQVESLEQIDDDDDQKAETFELP</sequence>
<evidence type="ECO:0000256" key="4">
    <source>
        <dbReference type="ARBA" id="ARBA00022989"/>
    </source>
</evidence>
<evidence type="ECO:0000256" key="1">
    <source>
        <dbReference type="ARBA" id="ARBA00004141"/>
    </source>
</evidence>
<protein>
    <submittedName>
        <fullName evidence="8">Phosphatidate phosphatase</fullName>
    </submittedName>
</protein>
<keyword evidence="9" id="KW-1185">Reference proteome</keyword>
<dbReference type="GO" id="GO:0008195">
    <property type="term" value="F:phosphatidate phosphatase activity"/>
    <property type="evidence" value="ECO:0007669"/>
    <property type="project" value="TreeGrafter"/>
</dbReference>
<comment type="caution">
    <text evidence="8">The sequence shown here is derived from an EMBL/GenBank/DDBJ whole genome shotgun (WGS) entry which is preliminary data.</text>
</comment>
<dbReference type="InterPro" id="IPR036938">
    <property type="entry name" value="PAP2/HPO_sf"/>
</dbReference>
<dbReference type="PANTHER" id="PTHR10165:SF103">
    <property type="entry name" value="PHOSPHOLIPID PHOSPHATASE HOMOLOG 1.2 HOMOLOG"/>
    <property type="match status" value="1"/>
</dbReference>
<reference evidence="8 9" key="1">
    <citation type="journal article" date="2018" name="Sci. Rep.">
        <title>Genomic signatures of local adaptation to the degree of environmental predictability in rotifers.</title>
        <authorList>
            <person name="Franch-Gras L."/>
            <person name="Hahn C."/>
            <person name="Garcia-Roger E.M."/>
            <person name="Carmona M.J."/>
            <person name="Serra M."/>
            <person name="Gomez A."/>
        </authorList>
    </citation>
    <scope>NUCLEOTIDE SEQUENCE [LARGE SCALE GENOMIC DNA]</scope>
    <source>
        <strain evidence="8">HYR1</strain>
    </source>
</reference>
<keyword evidence="5 6" id="KW-0472">Membrane</keyword>
<evidence type="ECO:0000256" key="5">
    <source>
        <dbReference type="ARBA" id="ARBA00023136"/>
    </source>
</evidence>
<comment type="subcellular location">
    <subcellularLocation>
        <location evidence="1">Membrane</location>
        <topology evidence="1">Multi-pass membrane protein</topology>
    </subcellularLocation>
</comment>
<name>A0A3M7RNV2_BRAPC</name>
<evidence type="ECO:0000256" key="6">
    <source>
        <dbReference type="SAM" id="Phobius"/>
    </source>
</evidence>
<dbReference type="SMART" id="SM00014">
    <property type="entry name" value="acidPPc"/>
    <property type="match status" value="1"/>
</dbReference>
<dbReference type="Proteomes" id="UP000276133">
    <property type="component" value="Unassembled WGS sequence"/>
</dbReference>
<feature type="transmembrane region" description="Helical" evidence="6">
    <location>
        <begin position="63"/>
        <end position="85"/>
    </location>
</feature>
<dbReference type="InterPro" id="IPR043216">
    <property type="entry name" value="PAP-like"/>
</dbReference>
<evidence type="ECO:0000256" key="3">
    <source>
        <dbReference type="ARBA" id="ARBA00022692"/>
    </source>
</evidence>